<protein>
    <submittedName>
        <fullName evidence="2">Uncharacterized protein</fullName>
    </submittedName>
</protein>
<accession>A0A9D4ETF3</accession>
<feature type="region of interest" description="Disordered" evidence="1">
    <location>
        <begin position="115"/>
        <end position="182"/>
    </location>
</feature>
<dbReference type="Proteomes" id="UP000828390">
    <property type="component" value="Unassembled WGS sequence"/>
</dbReference>
<organism evidence="2 3">
    <name type="scientific">Dreissena polymorpha</name>
    <name type="common">Zebra mussel</name>
    <name type="synonym">Mytilus polymorpha</name>
    <dbReference type="NCBI Taxonomy" id="45954"/>
    <lineage>
        <taxon>Eukaryota</taxon>
        <taxon>Metazoa</taxon>
        <taxon>Spiralia</taxon>
        <taxon>Lophotrochozoa</taxon>
        <taxon>Mollusca</taxon>
        <taxon>Bivalvia</taxon>
        <taxon>Autobranchia</taxon>
        <taxon>Heteroconchia</taxon>
        <taxon>Euheterodonta</taxon>
        <taxon>Imparidentia</taxon>
        <taxon>Neoheterodontei</taxon>
        <taxon>Myida</taxon>
        <taxon>Dreissenoidea</taxon>
        <taxon>Dreissenidae</taxon>
        <taxon>Dreissena</taxon>
    </lineage>
</organism>
<gene>
    <name evidence="2" type="ORF">DPMN_164701</name>
</gene>
<comment type="caution">
    <text evidence="2">The sequence shown here is derived from an EMBL/GenBank/DDBJ whole genome shotgun (WGS) entry which is preliminary data.</text>
</comment>
<sequence>MSNQRVKIKYPAELFINDRSIENKFPEWFSVLGIDRLKRCHDTKPIQKAYSNETVINSSSESDSNDDNDKEAEDEEVFLNKSKQPIVGNAHENVNKATCMTNSTDRIENNETISLPVSETQPSVSKNAPIANKTQIPPKTSERKKAGTSHSVKQLKTTRVKMTQSQTVKKHKQPKISEPAKR</sequence>
<evidence type="ECO:0000313" key="2">
    <source>
        <dbReference type="EMBL" id="KAH3786594.1"/>
    </source>
</evidence>
<reference evidence="2" key="2">
    <citation type="submission" date="2020-11" db="EMBL/GenBank/DDBJ databases">
        <authorList>
            <person name="McCartney M.A."/>
            <person name="Auch B."/>
            <person name="Kono T."/>
            <person name="Mallez S."/>
            <person name="Becker A."/>
            <person name="Gohl D.M."/>
            <person name="Silverstein K.A.T."/>
            <person name="Koren S."/>
            <person name="Bechman K.B."/>
            <person name="Herman A."/>
            <person name="Abrahante J.E."/>
            <person name="Garbe J."/>
        </authorList>
    </citation>
    <scope>NUCLEOTIDE SEQUENCE</scope>
    <source>
        <strain evidence="2">Duluth1</strain>
        <tissue evidence="2">Whole animal</tissue>
    </source>
</reference>
<reference evidence="2" key="1">
    <citation type="journal article" date="2019" name="bioRxiv">
        <title>The Genome of the Zebra Mussel, Dreissena polymorpha: A Resource for Invasive Species Research.</title>
        <authorList>
            <person name="McCartney M.A."/>
            <person name="Auch B."/>
            <person name="Kono T."/>
            <person name="Mallez S."/>
            <person name="Zhang Y."/>
            <person name="Obille A."/>
            <person name="Becker A."/>
            <person name="Abrahante J.E."/>
            <person name="Garbe J."/>
            <person name="Badalamenti J.P."/>
            <person name="Herman A."/>
            <person name="Mangelson H."/>
            <person name="Liachko I."/>
            <person name="Sullivan S."/>
            <person name="Sone E.D."/>
            <person name="Koren S."/>
            <person name="Silverstein K.A.T."/>
            <person name="Beckman K.B."/>
            <person name="Gohl D.M."/>
        </authorList>
    </citation>
    <scope>NUCLEOTIDE SEQUENCE</scope>
    <source>
        <strain evidence="2">Duluth1</strain>
        <tissue evidence="2">Whole animal</tissue>
    </source>
</reference>
<dbReference type="AlphaFoldDB" id="A0A9D4ETF3"/>
<name>A0A9D4ETF3_DREPO</name>
<evidence type="ECO:0000313" key="3">
    <source>
        <dbReference type="Proteomes" id="UP000828390"/>
    </source>
</evidence>
<feature type="compositionally biased region" description="Polar residues" evidence="1">
    <location>
        <begin position="148"/>
        <end position="167"/>
    </location>
</feature>
<dbReference type="EMBL" id="JAIWYP010000008">
    <property type="protein sequence ID" value="KAH3786594.1"/>
    <property type="molecule type" value="Genomic_DNA"/>
</dbReference>
<proteinExistence type="predicted"/>
<feature type="compositionally biased region" description="Acidic residues" evidence="1">
    <location>
        <begin position="63"/>
        <end position="77"/>
    </location>
</feature>
<feature type="compositionally biased region" description="Polar residues" evidence="1">
    <location>
        <begin position="115"/>
        <end position="138"/>
    </location>
</feature>
<keyword evidence="3" id="KW-1185">Reference proteome</keyword>
<feature type="region of interest" description="Disordered" evidence="1">
    <location>
        <begin position="50"/>
        <end position="103"/>
    </location>
</feature>
<evidence type="ECO:0000256" key="1">
    <source>
        <dbReference type="SAM" id="MobiDB-lite"/>
    </source>
</evidence>